<protein>
    <recommendedName>
        <fullName evidence="1">DNA helicase Pif1-like 2B domain-containing protein</fullName>
    </recommendedName>
</protein>
<dbReference type="InterPro" id="IPR049163">
    <property type="entry name" value="Pif1-like_2B_dom"/>
</dbReference>
<reference evidence="2 3" key="1">
    <citation type="submission" date="2024-11" db="EMBL/GenBank/DDBJ databases">
        <title>Chromosome-level genome assembly of the freshwater bivalve Anodonta woodiana.</title>
        <authorList>
            <person name="Chen X."/>
        </authorList>
    </citation>
    <scope>NUCLEOTIDE SEQUENCE [LARGE SCALE GENOMIC DNA]</scope>
    <source>
        <strain evidence="2">MN2024</strain>
        <tissue evidence="2">Gills</tissue>
    </source>
</reference>
<dbReference type="Proteomes" id="UP001634394">
    <property type="component" value="Unassembled WGS sequence"/>
</dbReference>
<evidence type="ECO:0000259" key="1">
    <source>
        <dbReference type="Pfam" id="PF21530"/>
    </source>
</evidence>
<sequence>MSKLFFFYPGEVKVYHSEDEGDKAALLSCRAMKHLYLKVGAPLILNVNLSDELVNGLRGIIVEMHKDSATDKQECARHADTSDDTGDVEEKDIEIDSDDVADVINTMDILEGTFKQTSERPAMNIDELLDMITYKVPHTQEQNDLNTGIYGIKANKHVSEYFARNIYFKLKSLLLFSEGNIRNKTLTLFYAAVIQFMLQSQN</sequence>
<name>A0ABD3UZ38_SINWO</name>
<evidence type="ECO:0000313" key="2">
    <source>
        <dbReference type="EMBL" id="KAL3854689.1"/>
    </source>
</evidence>
<dbReference type="EMBL" id="JBJQND010000014">
    <property type="protein sequence ID" value="KAL3854689.1"/>
    <property type="molecule type" value="Genomic_DNA"/>
</dbReference>
<organism evidence="2 3">
    <name type="scientific">Sinanodonta woodiana</name>
    <name type="common">Chinese pond mussel</name>
    <name type="synonym">Anodonta woodiana</name>
    <dbReference type="NCBI Taxonomy" id="1069815"/>
    <lineage>
        <taxon>Eukaryota</taxon>
        <taxon>Metazoa</taxon>
        <taxon>Spiralia</taxon>
        <taxon>Lophotrochozoa</taxon>
        <taxon>Mollusca</taxon>
        <taxon>Bivalvia</taxon>
        <taxon>Autobranchia</taxon>
        <taxon>Heteroconchia</taxon>
        <taxon>Palaeoheterodonta</taxon>
        <taxon>Unionida</taxon>
        <taxon>Unionoidea</taxon>
        <taxon>Unionidae</taxon>
        <taxon>Unioninae</taxon>
        <taxon>Sinanodonta</taxon>
    </lineage>
</organism>
<evidence type="ECO:0000313" key="3">
    <source>
        <dbReference type="Proteomes" id="UP001634394"/>
    </source>
</evidence>
<comment type="caution">
    <text evidence="2">The sequence shown here is derived from an EMBL/GenBank/DDBJ whole genome shotgun (WGS) entry which is preliminary data.</text>
</comment>
<gene>
    <name evidence="2" type="ORF">ACJMK2_013947</name>
</gene>
<accession>A0ABD3UZ38</accession>
<dbReference type="Pfam" id="PF21530">
    <property type="entry name" value="Pif1_2B_dom"/>
    <property type="match status" value="1"/>
</dbReference>
<proteinExistence type="predicted"/>
<dbReference type="AlphaFoldDB" id="A0ABD3UZ38"/>
<keyword evidence="3" id="KW-1185">Reference proteome</keyword>
<feature type="domain" description="DNA helicase Pif1-like 2B" evidence="1">
    <location>
        <begin position="28"/>
        <end position="63"/>
    </location>
</feature>